<gene>
    <name evidence="1" type="ORF">F4820DRAFT_381365</name>
</gene>
<dbReference type="EMBL" id="MU393509">
    <property type="protein sequence ID" value="KAI4863189.1"/>
    <property type="molecule type" value="Genomic_DNA"/>
</dbReference>
<keyword evidence="2" id="KW-1185">Reference proteome</keyword>
<organism evidence="1 2">
    <name type="scientific">Hypoxylon rubiginosum</name>
    <dbReference type="NCBI Taxonomy" id="110542"/>
    <lineage>
        <taxon>Eukaryota</taxon>
        <taxon>Fungi</taxon>
        <taxon>Dikarya</taxon>
        <taxon>Ascomycota</taxon>
        <taxon>Pezizomycotina</taxon>
        <taxon>Sordariomycetes</taxon>
        <taxon>Xylariomycetidae</taxon>
        <taxon>Xylariales</taxon>
        <taxon>Hypoxylaceae</taxon>
        <taxon>Hypoxylon</taxon>
    </lineage>
</organism>
<reference evidence="1 2" key="1">
    <citation type="journal article" date="2022" name="New Phytol.">
        <title>Ecological generalism drives hyperdiversity of secondary metabolite gene clusters in xylarialean endophytes.</title>
        <authorList>
            <person name="Franco M.E.E."/>
            <person name="Wisecaver J.H."/>
            <person name="Arnold A.E."/>
            <person name="Ju Y.M."/>
            <person name="Slot J.C."/>
            <person name="Ahrendt S."/>
            <person name="Moore L.P."/>
            <person name="Eastman K.E."/>
            <person name="Scott K."/>
            <person name="Konkel Z."/>
            <person name="Mondo S.J."/>
            <person name="Kuo A."/>
            <person name="Hayes R.D."/>
            <person name="Haridas S."/>
            <person name="Andreopoulos B."/>
            <person name="Riley R."/>
            <person name="LaButti K."/>
            <person name="Pangilinan J."/>
            <person name="Lipzen A."/>
            <person name="Amirebrahimi M."/>
            <person name="Yan J."/>
            <person name="Adam C."/>
            <person name="Keymanesh K."/>
            <person name="Ng V."/>
            <person name="Louie K."/>
            <person name="Northen T."/>
            <person name="Drula E."/>
            <person name="Henrissat B."/>
            <person name="Hsieh H.M."/>
            <person name="Youens-Clark K."/>
            <person name="Lutzoni F."/>
            <person name="Miadlikowska J."/>
            <person name="Eastwood D.C."/>
            <person name="Hamelin R.C."/>
            <person name="Grigoriev I.V."/>
            <person name="U'Ren J.M."/>
        </authorList>
    </citation>
    <scope>NUCLEOTIDE SEQUENCE [LARGE SCALE GENOMIC DNA]</scope>
    <source>
        <strain evidence="1 2">CBS 119005</strain>
    </source>
</reference>
<protein>
    <submittedName>
        <fullName evidence="1">Uncharacterized protein</fullName>
    </submittedName>
</protein>
<evidence type="ECO:0000313" key="1">
    <source>
        <dbReference type="EMBL" id="KAI4863189.1"/>
    </source>
</evidence>
<sequence length="1731" mass="184718">MAHLPEGWEADYDGTRWFYRFATTGLTQYHFPRPGDEYPELVGLGFGALDISLESKLASKHHEELQSPPHGDNSARVVSESGGDRPKQANESGNMSATGYFNPDDFMYFGLNDVSPVGDSKSEPALAELPESERIRSPVGFVAELANNDAVKCAEELAPIELDATQIISAELQNNFQQNRPAELSAQGSPVEQKQSAGRPVQDTTQHVEGYPLVSASFAYPPLKAAPKPEESVVQKTDSPPLLEQKVLASQQPIKDHTGENGYETWKPTQGTANEGSTNTNRKSIASSGISVLQSQNNDLGPMEQKRHSLSGPVDSIETNIPGILRPPSDPRIPPTSSTSPPKVESSPIPPVLQPATAPSKVPLPQDNSQKLPAQNGVPSLPGSGARHESISFSSGPPPVGSNSAQIPVMLKPAHDRQSLPPPQNRHLSQAQVDNVRPGARRINKKPTQPSSHTPLPPKIGGPGIYVFQEVPAAPRPTSGQGLFQDGSKRPHEHMVAQSNSDGREKQKFHQSSNQSHSISNESLSVVAPLNPQKPASPNKTSSSLNTSNGPKSNTQSFPASNPVNNSQPGTGQAQGKPAPHSTGSPSQEVNVYQSPQAIRPVSYQGLMMNSTLPQKPIRKPVLPQRPEKISYNTGTPMMGSNNIPSRPSHPVHQQTTPSTASARPTSVVQAQSHPASPQTNLGAHNQRPSISGSPSQAQQHASATHATSANSFAQGQPSISNTSTLPATAQRPTHGSPGVLQASNPVVFPGRVSSPPATVHAPISSPQNTTQRPQFQASPGQRPQNNQPATQGGGQVLNQNTTSGPPAKPQNSPSPITQPVSPLHSQVSSPAPSIASLHRPPSSASSLSSHVTAQTVMSQGPSTPHQNHPHAVRPTAIPVTHAQGNQQASQSPKPPVASPSRPFPMLPGQVTPLPSQVRPTSVPMSTQPIPTTQAQTQHLQNQPGQIRPSQQHPGSQPLPQTAMHRPPQQQPAQAHHMTNSGGSMPGQPMPGGAQQGQPRPHAHSAPVQQHTQAYPHSNMTSPGSYNHQGMSHPGQLPNGQPTVGFAQGIAVQGQVQMTLSSNTANPQTQAFLNNQQAGLGQGYQQYNQSPGAQTSPSQTFGQNKPFNSAQAAAALSDASKKMNVAGKKMKKWAKKTWQNPAIKQTTAAVGGAIIAESLGGDGVAGASIANQIYNVSQAQGTPQNNQPQRPQGLQHANTAPPQPNNTAGVSGQSQYTQAMGRPQLQQGMQPMGVQTPGRLAVVQNPGMIGGAANSSMVQQQPQMRPNMMTNQQTPQQISRPPAGRPPVAQPQQPGQPMYQGPPNQPVFQPRPVQTPYQARPGQPMYQMPPNQPNNQAQGGPDPYMAIGSILGNAVNTIAAGGRTNEASPATNQQQQSTTSSEPQHEYQSSQHQAVNSEASHEGQSEQHHEGQQEHHAEQSGQYNEGYHEQQYTSQPEQNHESYAEGNHTGQFEPHQEAHAEPHQETYAEQQQYAEYSEQQNTVYSNETGQAPSEQHNGAYSEPPREGENSYFATPPETTIINNNNTVINDVDNSNNAVANTTQSNYSYTDNSQTDNSYTDNTRTDNSYMDNTQANNSYTDNTQVMETNNMSTEATMYADTGYMDTSNSATADTTMCADATYTDMSYTDTTNMEMDMSANAEATAYADASYAVDSSYTDSSYADAAYGDATYVDVDMQVDVSVDVNETVYMEDQSAMMMEEESVSVDASAYVDVSGNTDYSGGDWGGGGEEW</sequence>
<accession>A0ACB9YW14</accession>
<name>A0ACB9YW14_9PEZI</name>
<evidence type="ECO:0000313" key="2">
    <source>
        <dbReference type="Proteomes" id="UP001497700"/>
    </source>
</evidence>
<proteinExistence type="predicted"/>
<comment type="caution">
    <text evidence="1">The sequence shown here is derived from an EMBL/GenBank/DDBJ whole genome shotgun (WGS) entry which is preliminary data.</text>
</comment>
<dbReference type="Proteomes" id="UP001497700">
    <property type="component" value="Unassembled WGS sequence"/>
</dbReference>